<feature type="transmembrane region" description="Helical" evidence="1">
    <location>
        <begin position="6"/>
        <end position="25"/>
    </location>
</feature>
<dbReference type="Proteomes" id="UP000044136">
    <property type="component" value="Unassembled WGS sequence"/>
</dbReference>
<organism evidence="2 3">
    <name type="scientific">Jeotgalicoccus saudimassiliensis</name>
    <dbReference type="NCBI Taxonomy" id="1461582"/>
    <lineage>
        <taxon>Bacteria</taxon>
        <taxon>Bacillati</taxon>
        <taxon>Bacillota</taxon>
        <taxon>Bacilli</taxon>
        <taxon>Bacillales</taxon>
        <taxon>Staphylococcaceae</taxon>
        <taxon>Jeotgalicoccus</taxon>
    </lineage>
</organism>
<keyword evidence="1" id="KW-0472">Membrane</keyword>
<feature type="transmembrane region" description="Helical" evidence="1">
    <location>
        <begin position="37"/>
        <end position="59"/>
    </location>
</feature>
<evidence type="ECO:0000313" key="2">
    <source>
        <dbReference type="EMBL" id="CDZ99016.1"/>
    </source>
</evidence>
<dbReference type="OrthoDB" id="9849635at2"/>
<dbReference type="STRING" id="1461582.BN1048_00135"/>
<dbReference type="RefSeq" id="WP_035807447.1">
    <property type="nucleotide sequence ID" value="NZ_CCSE01000001.1"/>
</dbReference>
<feature type="transmembrane region" description="Helical" evidence="1">
    <location>
        <begin position="133"/>
        <end position="152"/>
    </location>
</feature>
<dbReference type="AlphaFoldDB" id="A0A078M2E0"/>
<accession>A0A078M2E0</accession>
<feature type="transmembrane region" description="Helical" evidence="1">
    <location>
        <begin position="79"/>
        <end position="100"/>
    </location>
</feature>
<sequence length="153" mass="17139">MTVFLMFLLILCIYPIVKVIFYIPVSALLKNHQNRKSLSLIITAVLTIILFIILLVLAYVTMGYTLTNNRSIFNSGPEFYYFIGFTYVLGLFAAVVLLVLKVINVRSVETVPPESLKTPENVHEGTEAGFENIILILVIGGFAALILFIFYIA</sequence>
<evidence type="ECO:0000313" key="3">
    <source>
        <dbReference type="Proteomes" id="UP000044136"/>
    </source>
</evidence>
<evidence type="ECO:0000256" key="1">
    <source>
        <dbReference type="SAM" id="Phobius"/>
    </source>
</evidence>
<dbReference type="EMBL" id="CCSE01000001">
    <property type="protein sequence ID" value="CDZ99016.1"/>
    <property type="molecule type" value="Genomic_DNA"/>
</dbReference>
<proteinExistence type="predicted"/>
<name>A0A078M2E0_9STAP</name>
<keyword evidence="1" id="KW-0812">Transmembrane</keyword>
<keyword evidence="1" id="KW-1133">Transmembrane helix</keyword>
<reference evidence="2 3" key="1">
    <citation type="submission" date="2014-07" db="EMBL/GenBank/DDBJ databases">
        <authorList>
            <person name="Urmite Genomes Urmite Genomes"/>
        </authorList>
    </citation>
    <scope>NUCLEOTIDE SEQUENCE [LARGE SCALE GENOMIC DNA]</scope>
    <source>
        <strain evidence="2 3">13MG44_air</strain>
    </source>
</reference>
<gene>
    <name evidence="2" type="ORF">BN1048_00135</name>
</gene>
<keyword evidence="3" id="KW-1185">Reference proteome</keyword>
<dbReference type="HOGENOM" id="CLU_1710815_0_0_9"/>
<protein>
    <submittedName>
        <fullName evidence="2">Uncharacterized protein</fullName>
    </submittedName>
</protein>